<accession>A0A9Y2MYR9</accession>
<dbReference type="RefSeq" id="WP_285972489.1">
    <property type="nucleotide sequence ID" value="NZ_CP127294.1"/>
</dbReference>
<evidence type="ECO:0000256" key="1">
    <source>
        <dbReference type="SAM" id="MobiDB-lite"/>
    </source>
</evidence>
<evidence type="ECO:0000256" key="2">
    <source>
        <dbReference type="SAM" id="SignalP"/>
    </source>
</evidence>
<evidence type="ECO:0000313" key="3">
    <source>
        <dbReference type="EMBL" id="WIX81908.1"/>
    </source>
</evidence>
<feature type="signal peptide" evidence="2">
    <location>
        <begin position="1"/>
        <end position="27"/>
    </location>
</feature>
<organism evidence="3 4">
    <name type="scientific">Amycolatopsis carbonis</name>
    <dbReference type="NCBI Taxonomy" id="715471"/>
    <lineage>
        <taxon>Bacteria</taxon>
        <taxon>Bacillati</taxon>
        <taxon>Actinomycetota</taxon>
        <taxon>Actinomycetes</taxon>
        <taxon>Pseudonocardiales</taxon>
        <taxon>Pseudonocardiaceae</taxon>
        <taxon>Amycolatopsis</taxon>
    </lineage>
</organism>
<name>A0A9Y2MYR9_9PSEU</name>
<dbReference type="EMBL" id="CP127294">
    <property type="protein sequence ID" value="WIX81908.1"/>
    <property type="molecule type" value="Genomic_DNA"/>
</dbReference>
<sequence>MRTIGKGVAALAVIGGSLAFEAVPATATGTAFTTQNGRVVNPPGPGFGTPERGGDPVACFLIDTFRRRTKESRTNES</sequence>
<proteinExistence type="predicted"/>
<dbReference type="AlphaFoldDB" id="A0A9Y2MYR9"/>
<feature type="region of interest" description="Disordered" evidence="1">
    <location>
        <begin position="34"/>
        <end position="55"/>
    </location>
</feature>
<dbReference type="KEGG" id="acab:QRX50_14665"/>
<reference evidence="3 4" key="1">
    <citation type="submission" date="2023-06" db="EMBL/GenBank/DDBJ databases">
        <authorList>
            <person name="Oyuntsetseg B."/>
            <person name="Kim S.B."/>
        </authorList>
    </citation>
    <scope>NUCLEOTIDE SEQUENCE [LARGE SCALE GENOMIC DNA]</scope>
    <source>
        <strain evidence="3 4">2-15</strain>
    </source>
</reference>
<evidence type="ECO:0000313" key="4">
    <source>
        <dbReference type="Proteomes" id="UP001236014"/>
    </source>
</evidence>
<feature type="chain" id="PRO_5040902733" evidence="2">
    <location>
        <begin position="28"/>
        <end position="77"/>
    </location>
</feature>
<dbReference type="Proteomes" id="UP001236014">
    <property type="component" value="Chromosome"/>
</dbReference>
<keyword evidence="2" id="KW-0732">Signal</keyword>
<protein>
    <submittedName>
        <fullName evidence="3">Uncharacterized protein</fullName>
    </submittedName>
</protein>
<gene>
    <name evidence="3" type="ORF">QRX50_14665</name>
</gene>
<keyword evidence="4" id="KW-1185">Reference proteome</keyword>